<proteinExistence type="predicted"/>
<dbReference type="Proteomes" id="UP000660611">
    <property type="component" value="Unassembled WGS sequence"/>
</dbReference>
<protein>
    <submittedName>
        <fullName evidence="1">Uncharacterized protein</fullName>
    </submittedName>
</protein>
<dbReference type="RefSeq" id="WP_203845265.1">
    <property type="nucleotide sequence ID" value="NZ_BAAAVW010000004.1"/>
</dbReference>
<accession>A0A919PGW7</accession>
<reference evidence="1" key="1">
    <citation type="submission" date="2021-01" db="EMBL/GenBank/DDBJ databases">
        <title>Whole genome shotgun sequence of Dactylosporangium siamense NBRC 106093.</title>
        <authorList>
            <person name="Komaki H."/>
            <person name="Tamura T."/>
        </authorList>
    </citation>
    <scope>NUCLEOTIDE SEQUENCE</scope>
    <source>
        <strain evidence="1">NBRC 106093</strain>
    </source>
</reference>
<name>A0A919PGW7_9ACTN</name>
<sequence length="62" mass="6708">MKSKQILALVAVGATLYHLAALSRDAERWANNARRVRANPTPENLIGLLLASGILLADLRSI</sequence>
<keyword evidence="2" id="KW-1185">Reference proteome</keyword>
<dbReference type="EMBL" id="BONQ01000024">
    <property type="protein sequence ID" value="GIG43399.1"/>
    <property type="molecule type" value="Genomic_DNA"/>
</dbReference>
<gene>
    <name evidence="1" type="ORF">Dsi01nite_014400</name>
</gene>
<comment type="caution">
    <text evidence="1">The sequence shown here is derived from an EMBL/GenBank/DDBJ whole genome shotgun (WGS) entry which is preliminary data.</text>
</comment>
<evidence type="ECO:0000313" key="2">
    <source>
        <dbReference type="Proteomes" id="UP000660611"/>
    </source>
</evidence>
<organism evidence="1 2">
    <name type="scientific">Dactylosporangium siamense</name>
    <dbReference type="NCBI Taxonomy" id="685454"/>
    <lineage>
        <taxon>Bacteria</taxon>
        <taxon>Bacillati</taxon>
        <taxon>Actinomycetota</taxon>
        <taxon>Actinomycetes</taxon>
        <taxon>Micromonosporales</taxon>
        <taxon>Micromonosporaceae</taxon>
        <taxon>Dactylosporangium</taxon>
    </lineage>
</organism>
<evidence type="ECO:0000313" key="1">
    <source>
        <dbReference type="EMBL" id="GIG43399.1"/>
    </source>
</evidence>
<dbReference type="AlphaFoldDB" id="A0A919PGW7"/>